<sequence>MSTAVVTGAGGAIGWRIVEALFARGLDVIAVDCIYGKLENLPPGLANKLRFELTRLDDQDDVDCLFSSLPPDVTQWVLAAGSMDPRQPGQKLAKHVMNNMQGNLMPAVTMLDGISDYYSTGKGRDHQTNPLVVVISSVDAKYVLAGQHAPGPGYRVAKEALNALGEAMGGGWLGPLDPRLAILLPGSVLDPKNKRLNNDRWLVRGIFDDPDALRRLTDPLVGQRALTPMEFAEIVCTYLGSLALMEANHGRTIVLDRGLSLYPGLPPAGQRSIFAGKASGS</sequence>
<dbReference type="EMBL" id="VMFD01000058">
    <property type="protein sequence ID" value="TSC65215.1"/>
    <property type="molecule type" value="Genomic_DNA"/>
</dbReference>
<dbReference type="Proteomes" id="UP000316253">
    <property type="component" value="Unassembled WGS sequence"/>
</dbReference>
<dbReference type="InterPro" id="IPR001509">
    <property type="entry name" value="Epimerase_deHydtase"/>
</dbReference>
<accession>A0A554JA11</accession>
<gene>
    <name evidence="2" type="ORF">CEO22_568</name>
</gene>
<dbReference type="AlphaFoldDB" id="A0A554JA11"/>
<dbReference type="Gene3D" id="3.40.50.720">
    <property type="entry name" value="NAD(P)-binding Rossmann-like Domain"/>
    <property type="match status" value="1"/>
</dbReference>
<dbReference type="SUPFAM" id="SSF51735">
    <property type="entry name" value="NAD(P)-binding Rossmann-fold domains"/>
    <property type="match status" value="1"/>
</dbReference>
<evidence type="ECO:0000259" key="1">
    <source>
        <dbReference type="Pfam" id="PF01370"/>
    </source>
</evidence>
<reference evidence="2 3" key="1">
    <citation type="submission" date="2017-08" db="EMBL/GenBank/DDBJ databases">
        <title>Mechanisms for carbon and nitrogen cycling indicate functional differentiation within the Candidate Phyla Radiation.</title>
        <authorList>
            <person name="Danczak R.E."/>
            <person name="Johnston M.D."/>
            <person name="Kenah C."/>
            <person name="Slattery M."/>
            <person name="Wrighton K.C."/>
            <person name="Wilkins M.J."/>
        </authorList>
    </citation>
    <scope>NUCLEOTIDE SEQUENCE [LARGE SCALE GENOMIC DNA]</scope>
    <source>
        <strain evidence="2">Gr01-1014_85</strain>
    </source>
</reference>
<organism evidence="2 3">
    <name type="scientific">Candidatus Berkelbacteria bacterium Gr01-1014_85</name>
    <dbReference type="NCBI Taxonomy" id="2017150"/>
    <lineage>
        <taxon>Bacteria</taxon>
        <taxon>Candidatus Berkelbacteria</taxon>
    </lineage>
</organism>
<dbReference type="Pfam" id="PF01370">
    <property type="entry name" value="Epimerase"/>
    <property type="match status" value="1"/>
</dbReference>
<feature type="domain" description="NAD-dependent epimerase/dehydratase" evidence="1">
    <location>
        <begin position="5"/>
        <end position="103"/>
    </location>
</feature>
<proteinExistence type="predicted"/>
<protein>
    <recommendedName>
        <fullName evidence="1">NAD-dependent epimerase/dehydratase domain-containing protein</fullName>
    </recommendedName>
</protein>
<name>A0A554JA11_9BACT</name>
<evidence type="ECO:0000313" key="2">
    <source>
        <dbReference type="EMBL" id="TSC65215.1"/>
    </source>
</evidence>
<evidence type="ECO:0000313" key="3">
    <source>
        <dbReference type="Proteomes" id="UP000316253"/>
    </source>
</evidence>
<dbReference type="InterPro" id="IPR036291">
    <property type="entry name" value="NAD(P)-bd_dom_sf"/>
</dbReference>
<comment type="caution">
    <text evidence="2">The sequence shown here is derived from an EMBL/GenBank/DDBJ whole genome shotgun (WGS) entry which is preliminary data.</text>
</comment>